<evidence type="ECO:0000313" key="2">
    <source>
        <dbReference type="EMBL" id="WAS29286.1"/>
    </source>
</evidence>
<proteinExistence type="predicted"/>
<feature type="region of interest" description="Disordered" evidence="1">
    <location>
        <begin position="203"/>
        <end position="229"/>
    </location>
</feature>
<feature type="compositionally biased region" description="Basic and acidic residues" evidence="1">
    <location>
        <begin position="210"/>
        <end position="229"/>
    </location>
</feature>
<keyword evidence="2" id="KW-0067">ATP-binding</keyword>
<reference evidence="2" key="1">
    <citation type="journal article" date="2022" name="Animals (Basel)">
        <title>First Isolation of a Herpesvirus (Family Alloherpesviridae) from Great Lakes Lake Sturgeon (Acipenser fulvescens).</title>
        <authorList>
            <person name="Johnston A.E."/>
            <person name="Shavalier M.A."/>
            <person name="Scribner K.T."/>
            <person name="Soto E."/>
            <person name="Griffin M.J."/>
            <person name="Waldbieser G.C."/>
            <person name="Richardson B.M."/>
            <person name="Winters A.D."/>
            <person name="Yun S."/>
            <person name="Baker E.A."/>
            <person name="Larson D.L."/>
            <person name="Kiupel M."/>
            <person name="Loch T.P."/>
        </authorList>
    </citation>
    <scope>NUCLEOTIDE SEQUENCE</scope>
    <source>
        <strain evidence="2">200413-11TC</strain>
    </source>
</reference>
<dbReference type="EMBL" id="OP729414">
    <property type="protein sequence ID" value="WAS29286.1"/>
    <property type="molecule type" value="Genomic_DNA"/>
</dbReference>
<reference evidence="2" key="2">
    <citation type="submission" date="2022-10" db="EMBL/GenBank/DDBJ databases">
        <authorList>
            <person name="Johnston A.E."/>
            <person name="Shavalier M.A."/>
            <person name="Scribner K.T."/>
            <person name="Soto E."/>
            <person name="Griffin M.J."/>
            <person name="Waldbieser G.C."/>
            <person name="Richardson B.M."/>
            <person name="Winters A.D."/>
            <person name="Yun S."/>
            <person name="Baker E.A."/>
            <person name="Larson D.L."/>
            <person name="Kiupel M."/>
            <person name="Loch T.P."/>
        </authorList>
    </citation>
    <scope>NUCLEOTIDE SEQUENCE</scope>
    <source>
        <strain evidence="2">200413-11TC</strain>
    </source>
</reference>
<keyword evidence="2" id="KW-0547">Nucleotide-binding</keyword>
<keyword evidence="2" id="KW-0347">Helicase</keyword>
<name>A0A9E9JWK6_9VIRU</name>
<keyword evidence="2" id="KW-0378">Hydrolase</keyword>
<protein>
    <submittedName>
        <fullName evidence="2">Helicase-primase primase subunit</fullName>
    </submittedName>
</protein>
<organism evidence="2">
    <name type="scientific">Lake sturgeon herpesvirus</name>
    <dbReference type="NCBI Taxonomy" id="2922427"/>
    <lineage>
        <taxon>Viruses</taxon>
        <taxon>Duplodnaviria</taxon>
        <taxon>Heunggongvirae</taxon>
        <taxon>Peploviricota</taxon>
        <taxon>Herviviricetes</taxon>
        <taxon>Herpesvirales</taxon>
        <taxon>Alloherpesviridae</taxon>
    </lineage>
</organism>
<evidence type="ECO:0000256" key="1">
    <source>
        <dbReference type="SAM" id="MobiDB-lite"/>
    </source>
</evidence>
<accession>A0A9E9JWK6</accession>
<sequence length="727" mass="82144">MSLLVEVSSPGSFKTISAATELKCLVYYIPLGPQRTPVRYASVILKTLCVQPHLTLHQGVDYCLIERFVPLEDKIKCLSADRVLRYFLMTDTHAGGWDEFVERMYLRRIESCPEDMGFLVQAEARLYRELLEVYGVDLAYHSMVFQWLVNQRLDLTDPECVQRALSYVQATTGLTDLGPLDKWSYADAPPTCMHALQQQIVRQQQRRKRPLSDEEKKEEPKRLSPVDHTRHDTQDMTVLAMWEMVTALNQRGVYERGAGGRFIPIKMNGGWFKKTHKQSVFMALVNYVTGGDPAMGEAHLGLPKRNVWMGQPIMLMDDSLKSHTVFSYVICDVIGMFNHWQTATAPCCWNEVFVPGRPVYNLNLDIDMKLSGEPLADNWLELLITDFKGVLIETTTKMVGGGENKIPLKYCGGFTVYHRKKAMPQKVTLRIVYRPPLQLCFANLAQAQVFVKLLASYSLFTRYLCQAMFQDENGIKFLYDPFAERWTGLFEEAKPVVQMLGVKGQKIILAKAQKVNPAILDKLSSRYLDSVVSVIDAAPYAHHKSVRLPQCDKPDQGGRFQLIGSYNEFIHDGCTPSFADPSSPCSGLSALSLNIQRGCIPHISLTPFVEQATPPQATVAEALPLTDEALEDTLYKLSQTYKVTEESLTVKAYTNGVLVVTTQPIVCPLHCRVHNHSKPSFYITARRVYPRCYVDAPLITPSSINHYLALEWNELTSSYHVQSFVGV</sequence>
<dbReference type="GO" id="GO:0004386">
    <property type="term" value="F:helicase activity"/>
    <property type="evidence" value="ECO:0007669"/>
    <property type="project" value="UniProtKB-KW"/>
</dbReference>